<dbReference type="RefSeq" id="WP_188605643.1">
    <property type="nucleotide sequence ID" value="NZ_BMIC01000002.1"/>
</dbReference>
<reference evidence="2 3" key="1">
    <citation type="journal article" date="2014" name="Int. J. Syst. Evol. Microbiol.">
        <title>Complete genome sequence of Corynebacterium casei LMG S-19264T (=DSM 44701T), isolated from a smear-ripened cheese.</title>
        <authorList>
            <consortium name="US DOE Joint Genome Institute (JGI-PGF)"/>
            <person name="Walter F."/>
            <person name="Albersmeier A."/>
            <person name="Kalinowski J."/>
            <person name="Ruckert C."/>
        </authorList>
    </citation>
    <scope>NUCLEOTIDE SEQUENCE [LARGE SCALE GENOMIC DNA]</scope>
    <source>
        <strain evidence="2 3">CGMCC 1.15295</strain>
    </source>
</reference>
<comment type="caution">
    <text evidence="2">The sequence shown here is derived from an EMBL/GenBank/DDBJ whole genome shotgun (WGS) entry which is preliminary data.</text>
</comment>
<evidence type="ECO:0000313" key="2">
    <source>
        <dbReference type="EMBL" id="GFZ84465.1"/>
    </source>
</evidence>
<keyword evidence="3" id="KW-1185">Reference proteome</keyword>
<evidence type="ECO:0000313" key="3">
    <source>
        <dbReference type="Proteomes" id="UP000598120"/>
    </source>
</evidence>
<sequence>MKTYLNKAIAFAILLTSFYNCAIESIDNLQDQSIDIINIEDSQANTCTGISPKARMTNNGTIPFDFEIYDSSGSLIIGFYNVLPSTQTDWYSFDEDNTIFVVENDSVEDQKVSHQMENCTEINLEIDSNNLLTNAQPQQASN</sequence>
<organism evidence="2 3">
    <name type="scientific">Aquaticitalea lipolytica</name>
    <dbReference type="NCBI Taxonomy" id="1247562"/>
    <lineage>
        <taxon>Bacteria</taxon>
        <taxon>Pseudomonadati</taxon>
        <taxon>Bacteroidota</taxon>
        <taxon>Flavobacteriia</taxon>
        <taxon>Flavobacteriales</taxon>
        <taxon>Flavobacteriaceae</taxon>
        <taxon>Aquaticitalea</taxon>
    </lineage>
</organism>
<dbReference type="EMBL" id="BMIC01000002">
    <property type="protein sequence ID" value="GFZ84465.1"/>
    <property type="molecule type" value="Genomic_DNA"/>
</dbReference>
<gene>
    <name evidence="2" type="ORF">GCM10011531_13970</name>
</gene>
<name>A0A8J2XFR3_9FLAO</name>
<keyword evidence="1" id="KW-0732">Signal</keyword>
<dbReference type="Proteomes" id="UP000598120">
    <property type="component" value="Unassembled WGS sequence"/>
</dbReference>
<evidence type="ECO:0000256" key="1">
    <source>
        <dbReference type="SAM" id="SignalP"/>
    </source>
</evidence>
<accession>A0A8J2XFR3</accession>
<proteinExistence type="predicted"/>
<dbReference type="AlphaFoldDB" id="A0A8J2XFR3"/>
<evidence type="ECO:0008006" key="4">
    <source>
        <dbReference type="Google" id="ProtNLM"/>
    </source>
</evidence>
<feature type="signal peptide" evidence="1">
    <location>
        <begin position="1"/>
        <end position="22"/>
    </location>
</feature>
<protein>
    <recommendedName>
        <fullName evidence="4">C-type lysozyme inhibitor domain-containing protein</fullName>
    </recommendedName>
</protein>
<feature type="chain" id="PRO_5035217295" description="C-type lysozyme inhibitor domain-containing protein" evidence="1">
    <location>
        <begin position="23"/>
        <end position="142"/>
    </location>
</feature>